<dbReference type="PIRSF" id="PIRSF007028">
    <property type="entry name" value="UCP007028"/>
    <property type="match status" value="1"/>
</dbReference>
<dbReference type="Gene3D" id="3.30.70.100">
    <property type="match status" value="1"/>
</dbReference>
<dbReference type="Pfam" id="PF07237">
    <property type="entry name" value="DUF1428"/>
    <property type="match status" value="1"/>
</dbReference>
<gene>
    <name evidence="1" type="ORF">CIT37_34510</name>
</gene>
<protein>
    <submittedName>
        <fullName evidence="1">DUF1428 domain-containing protein</fullName>
    </submittedName>
</protein>
<dbReference type="InterPro" id="IPR009874">
    <property type="entry name" value="DUF1428"/>
</dbReference>
<sequence length="121" mass="13653">MMPYVDGFVLAVPKDKIEAYKTLSTTACALWMEHGALDYVECVADDVPYGELTSFPRAVMAKEDEVVVFAWIVYRDRETRDAVNKKVMADPRLKMEGMPFDGKRMIYGGFTTLLRASDVVS</sequence>
<name>A0A2U8PLP2_9BRAD</name>
<accession>A0A2U8PLP2</accession>
<organism evidence="1 2">
    <name type="scientific">Bradyrhizobium ottawaense</name>
    <dbReference type="NCBI Taxonomy" id="931866"/>
    <lineage>
        <taxon>Bacteria</taxon>
        <taxon>Pseudomonadati</taxon>
        <taxon>Pseudomonadota</taxon>
        <taxon>Alphaproteobacteria</taxon>
        <taxon>Hyphomicrobiales</taxon>
        <taxon>Nitrobacteraceae</taxon>
        <taxon>Bradyrhizobium</taxon>
    </lineage>
</organism>
<dbReference type="AlphaFoldDB" id="A0A2U8PLP2"/>
<dbReference type="RefSeq" id="WP_038946399.1">
    <property type="nucleotide sequence ID" value="NZ_NWTF01000001.1"/>
</dbReference>
<dbReference type="KEGG" id="bot:CIT37_34510"/>
<evidence type="ECO:0000313" key="2">
    <source>
        <dbReference type="Proteomes" id="UP000215703"/>
    </source>
</evidence>
<dbReference type="SUPFAM" id="SSF54909">
    <property type="entry name" value="Dimeric alpha+beta barrel"/>
    <property type="match status" value="1"/>
</dbReference>
<dbReference type="InterPro" id="IPR011008">
    <property type="entry name" value="Dimeric_a/b-barrel"/>
</dbReference>
<reference evidence="1 2" key="2">
    <citation type="journal article" date="2017" name="Syst. Appl. Microbiol.">
        <title>Soybeans inoculated with root zone soils of Canadian native legumes harbour diverse and novel Bradyrhizobium spp. that possess agricultural potential.</title>
        <authorList>
            <person name="Bromfield E.S.P."/>
            <person name="Cloutier S."/>
            <person name="Tambong J.T."/>
            <person name="Tran Thi T.V."/>
        </authorList>
    </citation>
    <scope>NUCLEOTIDE SEQUENCE [LARGE SCALE GENOMIC DNA]</scope>
    <source>
        <strain evidence="1 2">OO99</strain>
    </source>
</reference>
<dbReference type="EMBL" id="CP029425">
    <property type="protein sequence ID" value="AWL98434.1"/>
    <property type="molecule type" value="Genomic_DNA"/>
</dbReference>
<dbReference type="Proteomes" id="UP000215703">
    <property type="component" value="Chromosome"/>
</dbReference>
<evidence type="ECO:0000313" key="1">
    <source>
        <dbReference type="EMBL" id="AWL98434.1"/>
    </source>
</evidence>
<dbReference type="GeneID" id="92967777"/>
<proteinExistence type="predicted"/>
<reference evidence="1 2" key="1">
    <citation type="journal article" date="2014" name="Int. J. Syst. Evol. Microbiol.">
        <title>Bradyrhizobium ottawaense sp. nov., a symbiotic nitrogen fixing bacterium from root nodules of soybeans in Canada.</title>
        <authorList>
            <person name="Yu X."/>
            <person name="Cloutier S."/>
            <person name="Tambong J.T."/>
            <person name="Bromfield E.S."/>
        </authorList>
    </citation>
    <scope>NUCLEOTIDE SEQUENCE [LARGE SCALE GENOMIC DNA]</scope>
    <source>
        <strain evidence="1 2">OO99</strain>
    </source>
</reference>